<organism evidence="2 3">
    <name type="scientific">Candidatus Woesebacteria bacterium RIFCSPHIGHO2_02_FULL_39_13</name>
    <dbReference type="NCBI Taxonomy" id="1802505"/>
    <lineage>
        <taxon>Bacteria</taxon>
        <taxon>Candidatus Woeseibacteriota</taxon>
    </lineage>
</organism>
<evidence type="ECO:0000313" key="3">
    <source>
        <dbReference type="Proteomes" id="UP000177169"/>
    </source>
</evidence>
<accession>A0A1F7Z617</accession>
<dbReference type="EMBL" id="MGGR01000002">
    <property type="protein sequence ID" value="OGM34901.1"/>
    <property type="molecule type" value="Genomic_DNA"/>
</dbReference>
<dbReference type="InterPro" id="IPR029044">
    <property type="entry name" value="Nucleotide-diphossugar_trans"/>
</dbReference>
<dbReference type="PANTHER" id="PTHR43179">
    <property type="entry name" value="RHAMNOSYLTRANSFERASE WBBL"/>
    <property type="match status" value="1"/>
</dbReference>
<dbReference type="STRING" id="1802505.A3D01_00295"/>
<dbReference type="PANTHER" id="PTHR43179:SF7">
    <property type="entry name" value="RHAMNOSYLTRANSFERASE WBBL"/>
    <property type="match status" value="1"/>
</dbReference>
<dbReference type="Pfam" id="PF00535">
    <property type="entry name" value="Glycos_transf_2"/>
    <property type="match status" value="2"/>
</dbReference>
<evidence type="ECO:0000259" key="1">
    <source>
        <dbReference type="Pfam" id="PF00535"/>
    </source>
</evidence>
<comment type="caution">
    <text evidence="2">The sequence shown here is derived from an EMBL/GenBank/DDBJ whole genome shotgun (WGS) entry which is preliminary data.</text>
</comment>
<dbReference type="InterPro" id="IPR001173">
    <property type="entry name" value="Glyco_trans_2-like"/>
</dbReference>
<dbReference type="SUPFAM" id="SSF53448">
    <property type="entry name" value="Nucleotide-diphospho-sugar transferases"/>
    <property type="match status" value="2"/>
</dbReference>
<feature type="domain" description="Glycosyltransferase 2-like" evidence="1">
    <location>
        <begin position="11"/>
        <end position="134"/>
    </location>
</feature>
<proteinExistence type="predicted"/>
<sequence length="583" mass="66734">MEKIGIVTADFNGHKDTLELIKSASNLDTKGFEVKWFLVDNGSDTYLGDLIPEVFRDYEVLQTGENKGFAGGYNFGIRYAINWGADYILAINNDTLIGDGEILQKLVKTLKNEPKNAVVSPKILFAKGFEYQKDRYKPDERGHVIWYAGGYIDWYNVFGKNRGLDEVDHGRYGLLEETDFISGCCFMAKVSALTKTGLFEEKLFAYFEDVDLMLRAKKLGYKLFYNGKTHLYHKVSRTAGIASPLTDYLITRNRLYIGFRYATPKIRYSLWKESVRFMLSGREPQRNGVIDFFLGRFSQPKSQQSTVNSEQLIKYPMDLSIVIVNYKTKDLTLELLESIFNPSSGFDASKDEVIVLDNGSDDRIEASLKYKFPSVKYIGLTENTGFAKGYNRAIQYSKGEHVLLLNSDLRVRKNSIKRILDFAKKKKGESIIVGRLYLPDGSVQRSCYKLPTIGGAINEYFLGKKGNYDLFAPSTNLASKVEGAVMACFLIPRKILNKVGYLAEKSFLYFEDIEYCRRLKKSGIGIYYYPKAEFFHHHGASSEKIGQTQAYSYLKKGAFFYHGRLKYLILWFILWLGQKRRHS</sequence>
<feature type="domain" description="Glycosyltransferase 2-like" evidence="1">
    <location>
        <begin position="320"/>
        <end position="464"/>
    </location>
</feature>
<dbReference type="Gene3D" id="3.90.550.10">
    <property type="entry name" value="Spore Coat Polysaccharide Biosynthesis Protein SpsA, Chain A"/>
    <property type="match status" value="2"/>
</dbReference>
<dbReference type="CDD" id="cd04186">
    <property type="entry name" value="GT_2_like_c"/>
    <property type="match status" value="1"/>
</dbReference>
<dbReference type="Proteomes" id="UP000177169">
    <property type="component" value="Unassembled WGS sequence"/>
</dbReference>
<reference evidence="2 3" key="1">
    <citation type="journal article" date="2016" name="Nat. Commun.">
        <title>Thousands of microbial genomes shed light on interconnected biogeochemical processes in an aquifer system.</title>
        <authorList>
            <person name="Anantharaman K."/>
            <person name="Brown C.T."/>
            <person name="Hug L.A."/>
            <person name="Sharon I."/>
            <person name="Castelle C.J."/>
            <person name="Probst A.J."/>
            <person name="Thomas B.C."/>
            <person name="Singh A."/>
            <person name="Wilkins M.J."/>
            <person name="Karaoz U."/>
            <person name="Brodie E.L."/>
            <person name="Williams K.H."/>
            <person name="Hubbard S.S."/>
            <person name="Banfield J.F."/>
        </authorList>
    </citation>
    <scope>NUCLEOTIDE SEQUENCE [LARGE SCALE GENOMIC DNA]</scope>
</reference>
<gene>
    <name evidence="2" type="ORF">A3D01_00295</name>
</gene>
<protein>
    <recommendedName>
        <fullName evidence="1">Glycosyltransferase 2-like domain-containing protein</fullName>
    </recommendedName>
</protein>
<name>A0A1F7Z617_9BACT</name>
<evidence type="ECO:0000313" key="2">
    <source>
        <dbReference type="EMBL" id="OGM34901.1"/>
    </source>
</evidence>
<dbReference type="AlphaFoldDB" id="A0A1F7Z617"/>